<dbReference type="InterPro" id="IPR005479">
    <property type="entry name" value="CPAse_ATP-bd"/>
</dbReference>
<dbReference type="PROSITE" id="PS00867">
    <property type="entry name" value="CPSASE_2"/>
    <property type="match status" value="1"/>
</dbReference>
<dbReference type="InterPro" id="IPR005481">
    <property type="entry name" value="BC-like_N"/>
</dbReference>
<dbReference type="SUPFAM" id="SSF52440">
    <property type="entry name" value="PreATP-grasp domain"/>
    <property type="match status" value="1"/>
</dbReference>
<dbReference type="Pfam" id="PF00364">
    <property type="entry name" value="Biotin_lipoyl"/>
    <property type="match status" value="1"/>
</dbReference>
<gene>
    <name evidence="11" type="ORF">SAMN05421762_1372</name>
</gene>
<dbReference type="RefSeq" id="WP_170848728.1">
    <property type="nucleotide sequence ID" value="NZ_FNZG01000003.1"/>
</dbReference>
<dbReference type="InterPro" id="IPR029045">
    <property type="entry name" value="ClpP/crotonase-like_dom_sf"/>
</dbReference>
<evidence type="ECO:0000256" key="3">
    <source>
        <dbReference type="ARBA" id="ARBA00022741"/>
    </source>
</evidence>
<reference evidence="11 12" key="1">
    <citation type="submission" date="2016-10" db="EMBL/GenBank/DDBJ databases">
        <authorList>
            <person name="de Groot N.N."/>
        </authorList>
    </citation>
    <scope>NUCLEOTIDE SEQUENCE [LARGE SCALE GENOMIC DNA]</scope>
    <source>
        <strain evidence="11 12">DSM 29619</strain>
    </source>
</reference>
<dbReference type="Gene3D" id="3.90.226.10">
    <property type="entry name" value="2-enoyl-CoA Hydratase, Chain A, domain 1"/>
    <property type="match status" value="2"/>
</dbReference>
<dbReference type="PROSITE" id="PS00188">
    <property type="entry name" value="BIOTIN"/>
    <property type="match status" value="1"/>
</dbReference>
<sequence length="1082" mass="113399">MTKVLIANRGEIALRIARTLAEQGMESVAIHPDDDAGALHVARADQALRIPGRGARAYLDIDAVVQAGVQAGCDLVHPGYGFLSENRDFAAAVEAAGMFFVGPTPDSLELYGDKLRARALAQAHGVPILQGTGALDAREATDFMAGLPKGATVVLKAVAGGGGRGMRVVTDPADLAQAHARCRSEAQAAFGTGAIYAEHFITRARHIEVQVLGDGQGGVLTLGDRDCTLQRRHQKVIEIAPAPDLDQDLRQALADHARTLAEAGQYRGLGTFEFLLDMDSGAAFFIEANPRIQVEHTVTEEIFGLDLVALQLRIAQGARLADLALTPVARGVAIQARVCLEEVTQDGTVQPSGGVLSRYDPPAGPGVRVDGHGFAGYAAGTAYDSLIAKVVATGPDMGLARARLDRALAEFRIEGPASNIGWLRALLADPLVQAGRAHTTHIAAIAGALAQAAGGLTPAGAAMVTTQDKAPKAVVPEGHQSVAAPMQATLTDWRVSVGDVVHAGQEIAILEAMKMEHVVTAPASGQVTALFLGQGDTVMQGDPLAALLPGEGAADATAQAEDLDLDRIRPDLQDMFDRRALGLDDARPEAVAKRHARGQRTARENIADLVDPGSFNEYGGFAVAAQSGRRSRADLEAQTSGDGILTGTAAINGDLFGPEATRAALAIGDYSVLAGTQGQRHHGKLDRIFRLAGDHAIPMVLYAEGGGGRPGDTDRSNVSGLDSPSFAAFAELSGKVPVVGVVAGRCFAGNAALLGCSDVIIATEDSNIGMAGPAMIEGGGLGSYRTEEVGPIDVQWGNGVVDIRVKDEAEATAMARKYLGYTQGDLRDWTAPDPRLLRHLIPENRLRVHEVRDVIAALADTDSVLELRRGWGPGMVTAFIRIEGRPYGLIANNSKHLGGAIDADAADKAARFLQLCDAYGLPVVSLVDTPGFMVGPEAEKTALVRHVSRMFVVGASLRVPIYGVALRKAYGLGAMAMVGGGFKSAAAMASWPTGEFGGMGLEGAVRLGFRKELEAQPDEAAKQALFEELLGRMYAQGKAVAYASAVELDAVIDPAETRRWIANARHACPPGGAKGRPFVDTW</sequence>
<evidence type="ECO:0000259" key="9">
    <source>
        <dbReference type="PROSITE" id="PS50979"/>
    </source>
</evidence>
<keyword evidence="3 6" id="KW-0547">Nucleotide-binding</keyword>
<dbReference type="EMBL" id="FOLX01000001">
    <property type="protein sequence ID" value="SFC56883.1"/>
    <property type="molecule type" value="Genomic_DNA"/>
</dbReference>
<evidence type="ECO:0000256" key="1">
    <source>
        <dbReference type="ARBA" id="ARBA00001953"/>
    </source>
</evidence>
<protein>
    <submittedName>
        <fullName evidence="11">Biotin-requiring enzyme</fullName>
    </submittedName>
</protein>
<feature type="domain" description="Lipoyl-binding" evidence="7">
    <location>
        <begin position="470"/>
        <end position="548"/>
    </location>
</feature>
<dbReference type="InterPro" id="IPR000089">
    <property type="entry name" value="Biotin_lipoyl"/>
</dbReference>
<feature type="domain" description="ATP-grasp" evidence="8">
    <location>
        <begin position="118"/>
        <end position="316"/>
    </location>
</feature>
<dbReference type="InterPro" id="IPR050856">
    <property type="entry name" value="Biotin_carboxylase_complex"/>
</dbReference>
<dbReference type="PROSITE" id="PS50968">
    <property type="entry name" value="BIOTINYL_LIPOYL"/>
    <property type="match status" value="1"/>
</dbReference>
<dbReference type="InterPro" id="IPR011053">
    <property type="entry name" value="Single_hybrid_motif"/>
</dbReference>
<evidence type="ECO:0000256" key="6">
    <source>
        <dbReference type="PROSITE-ProRule" id="PRU00409"/>
    </source>
</evidence>
<dbReference type="InterPro" id="IPR034733">
    <property type="entry name" value="AcCoA_carboxyl_beta"/>
</dbReference>
<evidence type="ECO:0000256" key="5">
    <source>
        <dbReference type="ARBA" id="ARBA00023267"/>
    </source>
</evidence>
<comment type="cofactor">
    <cofactor evidence="1">
        <name>biotin</name>
        <dbReference type="ChEBI" id="CHEBI:57586"/>
    </cofactor>
</comment>
<keyword evidence="12" id="KW-1185">Reference proteome</keyword>
<dbReference type="Pfam" id="PF02786">
    <property type="entry name" value="CPSase_L_D2"/>
    <property type="match status" value="1"/>
</dbReference>
<dbReference type="PANTHER" id="PTHR18866:SF33">
    <property type="entry name" value="METHYLCROTONOYL-COA CARBOXYLASE SUBUNIT ALPHA, MITOCHONDRIAL-RELATED"/>
    <property type="match status" value="1"/>
</dbReference>
<dbReference type="Pfam" id="PF00289">
    <property type="entry name" value="Biotin_carb_N"/>
    <property type="match status" value="1"/>
</dbReference>
<evidence type="ECO:0000259" key="8">
    <source>
        <dbReference type="PROSITE" id="PS50975"/>
    </source>
</evidence>
<dbReference type="InterPro" id="IPR011761">
    <property type="entry name" value="ATP-grasp"/>
</dbReference>
<evidence type="ECO:0000259" key="10">
    <source>
        <dbReference type="PROSITE" id="PS50989"/>
    </source>
</evidence>
<evidence type="ECO:0000259" key="7">
    <source>
        <dbReference type="PROSITE" id="PS50968"/>
    </source>
</evidence>
<dbReference type="InterPro" id="IPR011764">
    <property type="entry name" value="Biotin_carboxylation_dom"/>
</dbReference>
<dbReference type="GO" id="GO:0005524">
    <property type="term" value="F:ATP binding"/>
    <property type="evidence" value="ECO:0007669"/>
    <property type="project" value="UniProtKB-UniRule"/>
</dbReference>
<organism evidence="11 12">
    <name type="scientific">Pseudooceanicola nitratireducens</name>
    <dbReference type="NCBI Taxonomy" id="517719"/>
    <lineage>
        <taxon>Bacteria</taxon>
        <taxon>Pseudomonadati</taxon>
        <taxon>Pseudomonadota</taxon>
        <taxon>Alphaproteobacteria</taxon>
        <taxon>Rhodobacterales</taxon>
        <taxon>Paracoccaceae</taxon>
        <taxon>Pseudooceanicola</taxon>
    </lineage>
</organism>
<feature type="domain" description="CoA carboxyltransferase C-terminal" evidence="10">
    <location>
        <begin position="828"/>
        <end position="1067"/>
    </location>
</feature>
<feature type="domain" description="Biotin carboxylation" evidence="9">
    <location>
        <begin position="1"/>
        <end position="447"/>
    </location>
</feature>
<dbReference type="FunFam" id="2.40.50.100:FF:000003">
    <property type="entry name" value="Acetyl-CoA carboxylase biotin carboxyl carrier protein"/>
    <property type="match status" value="1"/>
</dbReference>
<dbReference type="STRING" id="517719.SAMN05421762_1372"/>
<dbReference type="PROSITE" id="PS50979">
    <property type="entry name" value="BC"/>
    <property type="match status" value="1"/>
</dbReference>
<dbReference type="Proteomes" id="UP000231644">
    <property type="component" value="Unassembled WGS sequence"/>
</dbReference>
<accession>A0A1I1KFJ6</accession>
<dbReference type="CDD" id="cd06850">
    <property type="entry name" value="biotinyl_domain"/>
    <property type="match status" value="1"/>
</dbReference>
<dbReference type="SMART" id="SM00878">
    <property type="entry name" value="Biotin_carb_C"/>
    <property type="match status" value="1"/>
</dbReference>
<keyword evidence="5" id="KW-0092">Biotin</keyword>
<dbReference type="InterPro" id="IPR011054">
    <property type="entry name" value="Rudment_hybrid_motif"/>
</dbReference>
<dbReference type="Gene3D" id="3.30.470.20">
    <property type="entry name" value="ATP-grasp fold, B domain"/>
    <property type="match status" value="1"/>
</dbReference>
<dbReference type="InterPro" id="IPR011763">
    <property type="entry name" value="COA_CT_C"/>
</dbReference>
<dbReference type="InterPro" id="IPR001882">
    <property type="entry name" value="Biotin_BS"/>
</dbReference>
<dbReference type="Pfam" id="PF02785">
    <property type="entry name" value="Biotin_carb_C"/>
    <property type="match status" value="1"/>
</dbReference>
<evidence type="ECO:0000313" key="11">
    <source>
        <dbReference type="EMBL" id="SFC56883.1"/>
    </source>
</evidence>
<evidence type="ECO:0000313" key="12">
    <source>
        <dbReference type="Proteomes" id="UP000231644"/>
    </source>
</evidence>
<dbReference type="Gene3D" id="2.40.50.100">
    <property type="match status" value="1"/>
</dbReference>
<evidence type="ECO:0000256" key="2">
    <source>
        <dbReference type="ARBA" id="ARBA00022598"/>
    </source>
</evidence>
<dbReference type="Pfam" id="PF01039">
    <property type="entry name" value="Carboxyl_trans"/>
    <property type="match status" value="1"/>
</dbReference>
<dbReference type="InterPro" id="IPR016185">
    <property type="entry name" value="PreATP-grasp_dom_sf"/>
</dbReference>
<keyword evidence="4 6" id="KW-0067">ATP-binding</keyword>
<dbReference type="SUPFAM" id="SSF51230">
    <property type="entry name" value="Single hybrid motif"/>
    <property type="match status" value="1"/>
</dbReference>
<dbReference type="SUPFAM" id="SSF52096">
    <property type="entry name" value="ClpP/crotonase"/>
    <property type="match status" value="2"/>
</dbReference>
<dbReference type="PANTHER" id="PTHR18866">
    <property type="entry name" value="CARBOXYLASE:PYRUVATE/ACETYL-COA/PROPIONYL-COA CARBOXYLASE"/>
    <property type="match status" value="1"/>
</dbReference>
<dbReference type="AlphaFoldDB" id="A0A1I1KFJ6"/>
<name>A0A1I1KFJ6_9RHOB</name>
<proteinExistence type="predicted"/>
<dbReference type="SUPFAM" id="SSF51246">
    <property type="entry name" value="Rudiment single hybrid motif"/>
    <property type="match status" value="1"/>
</dbReference>
<dbReference type="GO" id="GO:0016874">
    <property type="term" value="F:ligase activity"/>
    <property type="evidence" value="ECO:0007669"/>
    <property type="project" value="UniProtKB-KW"/>
</dbReference>
<evidence type="ECO:0000256" key="4">
    <source>
        <dbReference type="ARBA" id="ARBA00022840"/>
    </source>
</evidence>
<dbReference type="PROSITE" id="PS50989">
    <property type="entry name" value="COA_CT_CTER"/>
    <property type="match status" value="1"/>
</dbReference>
<dbReference type="PROSITE" id="PS50975">
    <property type="entry name" value="ATP_GRASP"/>
    <property type="match status" value="1"/>
</dbReference>
<dbReference type="SUPFAM" id="SSF56059">
    <property type="entry name" value="Glutathione synthetase ATP-binding domain-like"/>
    <property type="match status" value="1"/>
</dbReference>
<keyword evidence="2" id="KW-0436">Ligase</keyword>
<dbReference type="GO" id="GO:0046872">
    <property type="term" value="F:metal ion binding"/>
    <property type="evidence" value="ECO:0007669"/>
    <property type="project" value="InterPro"/>
</dbReference>
<dbReference type="InterPro" id="IPR005482">
    <property type="entry name" value="Biotin_COase_C"/>
</dbReference>